<evidence type="ECO:0008006" key="2">
    <source>
        <dbReference type="Google" id="ProtNLM"/>
    </source>
</evidence>
<reference evidence="1" key="1">
    <citation type="submission" date="2020-03" db="EMBL/GenBank/DDBJ databases">
        <title>The deep terrestrial virosphere.</title>
        <authorList>
            <person name="Holmfeldt K."/>
            <person name="Nilsson E."/>
            <person name="Simone D."/>
            <person name="Lopez-Fernandez M."/>
            <person name="Wu X."/>
            <person name="de Brujin I."/>
            <person name="Lundin D."/>
            <person name="Andersson A."/>
            <person name="Bertilsson S."/>
            <person name="Dopson M."/>
        </authorList>
    </citation>
    <scope>NUCLEOTIDE SEQUENCE</scope>
    <source>
        <strain evidence="1">MM415A05690</strain>
    </source>
</reference>
<name>A0A6M3JHJ8_9ZZZZ</name>
<dbReference type="AlphaFoldDB" id="A0A6M3JHJ8"/>
<proteinExistence type="predicted"/>
<evidence type="ECO:0000313" key="1">
    <source>
        <dbReference type="EMBL" id="QJA68798.1"/>
    </source>
</evidence>
<gene>
    <name evidence="1" type="ORF">MM415A05690_0005</name>
</gene>
<protein>
    <recommendedName>
        <fullName evidence="2">PD-(D/E)XK nuclease superfamily protein</fullName>
    </recommendedName>
</protein>
<organism evidence="1">
    <name type="scientific">viral metagenome</name>
    <dbReference type="NCBI Taxonomy" id="1070528"/>
    <lineage>
        <taxon>unclassified sequences</taxon>
        <taxon>metagenomes</taxon>
        <taxon>organismal metagenomes</taxon>
    </lineage>
</organism>
<accession>A0A6M3JHJ8</accession>
<dbReference type="EMBL" id="MT141650">
    <property type="protein sequence ID" value="QJA68798.1"/>
    <property type="molecule type" value="Genomic_DNA"/>
</dbReference>
<sequence length="362" mass="41368">MEPQDDIFAPPTELKPMYFDRSTAERWCTCPFQAWAVEHKKCINDSDEAASGQEVHRVIAEAIGEWLAGHERPRDYMEAELAKVRPDVQADAMAALRPSLWRIHELIISHNPADVRAYQGGGGELSGQFAREILPASQTRGPVLATSEIDLLMSGASKYELEETDWKSGQKRWTSRQVLSAFQFQMHAWLVFGAYPDVEQVHVQVFMPRLRDKTPRVTFRRGMCADFDARLLEAWRWRERTEQFATEAAIAWEDIPWSDEYTWPTPRKCDPLMCPAVLQCPRDEVRPEEGGVIERVKDLTVLEAKVARVKERLKAYVDEHGEIVGDGVAYGSKWPRTKTYETLRAYTPPDGGEELTEGQDNE</sequence>